<dbReference type="EnsemblPlants" id="EMT19385">
    <property type="protein sequence ID" value="EMT19385"/>
    <property type="gene ID" value="F775_04401"/>
</dbReference>
<proteinExistence type="predicted"/>
<dbReference type="InterPro" id="IPR036047">
    <property type="entry name" value="F-box-like_dom_sf"/>
</dbReference>
<evidence type="ECO:0000313" key="2">
    <source>
        <dbReference type="EnsemblPlants" id="EMT19385"/>
    </source>
</evidence>
<dbReference type="PANTHER" id="PTHR34145:SF41">
    <property type="entry name" value="OS02G0729251 PROTEIN"/>
    <property type="match status" value="1"/>
</dbReference>
<dbReference type="Pfam" id="PF23622">
    <property type="entry name" value="LRR_At1g61320_AtMIF1"/>
    <property type="match status" value="2"/>
</dbReference>
<dbReference type="PANTHER" id="PTHR34145">
    <property type="entry name" value="OS02G0105600 PROTEIN"/>
    <property type="match status" value="1"/>
</dbReference>
<reference evidence="2" key="1">
    <citation type="submission" date="2015-06" db="UniProtKB">
        <authorList>
            <consortium name="EnsemblPlants"/>
        </authorList>
    </citation>
    <scope>IDENTIFICATION</scope>
</reference>
<dbReference type="Pfam" id="PF00646">
    <property type="entry name" value="F-box"/>
    <property type="match status" value="1"/>
</dbReference>
<dbReference type="AlphaFoldDB" id="R7WEZ3"/>
<evidence type="ECO:0000256" key="1">
    <source>
        <dbReference type="SAM" id="MobiDB-lite"/>
    </source>
</evidence>
<dbReference type="SUPFAM" id="SSF52058">
    <property type="entry name" value="L domain-like"/>
    <property type="match status" value="1"/>
</dbReference>
<dbReference type="InterPro" id="IPR001810">
    <property type="entry name" value="F-box_dom"/>
</dbReference>
<dbReference type="SMART" id="SM00256">
    <property type="entry name" value="FBOX"/>
    <property type="match status" value="1"/>
</dbReference>
<organism evidence="2">
    <name type="scientific">Aegilops tauschii</name>
    <name type="common">Tausch's goatgrass</name>
    <name type="synonym">Aegilops squarrosa</name>
    <dbReference type="NCBI Taxonomy" id="37682"/>
    <lineage>
        <taxon>Eukaryota</taxon>
        <taxon>Viridiplantae</taxon>
        <taxon>Streptophyta</taxon>
        <taxon>Embryophyta</taxon>
        <taxon>Tracheophyta</taxon>
        <taxon>Spermatophyta</taxon>
        <taxon>Magnoliopsida</taxon>
        <taxon>Liliopsida</taxon>
        <taxon>Poales</taxon>
        <taxon>Poaceae</taxon>
        <taxon>BOP clade</taxon>
        <taxon>Pooideae</taxon>
        <taxon>Triticodae</taxon>
        <taxon>Triticeae</taxon>
        <taxon>Triticinae</taxon>
        <taxon>Aegilops</taxon>
    </lineage>
</organism>
<accession>R7WEZ3</accession>
<dbReference type="Gene3D" id="3.80.10.10">
    <property type="entry name" value="Ribonuclease Inhibitor"/>
    <property type="match status" value="1"/>
</dbReference>
<dbReference type="InterPro" id="IPR055357">
    <property type="entry name" value="LRR_At1g61320_AtMIF1"/>
</dbReference>
<dbReference type="InterPro" id="IPR053772">
    <property type="entry name" value="At1g61320/At1g61330-like"/>
</dbReference>
<name>R7WEZ3_AEGTA</name>
<dbReference type="InterPro" id="IPR032675">
    <property type="entry name" value="LRR_dom_sf"/>
</dbReference>
<dbReference type="SUPFAM" id="SSF81383">
    <property type="entry name" value="F-box domain"/>
    <property type="match status" value="1"/>
</dbReference>
<feature type="region of interest" description="Disordered" evidence="1">
    <location>
        <begin position="33"/>
        <end position="54"/>
    </location>
</feature>
<protein>
    <submittedName>
        <fullName evidence="2">Uncharacterized protein</fullName>
    </submittedName>
</protein>
<sequence length="588" mass="66328">MGLLALKRLVSVRQDRKTRSRCGTSIAPVAKRKCSPCQQQDDTRHQAAKRRRRSVPELPKDIWDHILSLLPLRDAARAGCVSRALSSSWTRLPNLTFTRETLGLTGNACRKRELARTFENRVYRVLRKHSGGGVKTFKLHHCGSGFNIRDLNRWLQIAVTPGIEEVVLSVLMICNNPIVAETGAFKCLRAELGHSNPAPCDLERDIEAANLEERHRRKYRCGPHYGYEWVSYNFPCSVFSNGSGNSIRHLHLASCAFHPVAGLARLTRLQLFKVDITGDELGCLLSNSFAMEELNLTKCGNVIHLKIPCLLHRLNCLVVLQCGALKKIENEAPNLWIVRIDSQPEKVPVGDVLQVKDLQMLDCSESNLVHYARAKLPSIMPNLETLSVESTGEMFNTPILPVKFLYLKNLRIFLHDRAMKGFSPGYDYFSLVSFLDACPVLENFVLAVLQASVRHELISGDPHLRQMPEHRHGNIKNVTIKGFCAAKSMVELTCHILENATSLECLTLDTICDDGSEDLDRTFDDGIARCCYTVLDWGMLDEGYRGLRAIERYIVGKVPSTVKLNVYKLSSRRYAIKPYEYSYANYLS</sequence>